<name>T1FG88_HELRO</name>
<proteinExistence type="predicted"/>
<dbReference type="InParanoid" id="T1FG88"/>
<dbReference type="EnsemblMetazoa" id="HelroT180759">
    <property type="protein sequence ID" value="HelroP180759"/>
    <property type="gene ID" value="HelroG180759"/>
</dbReference>
<sequence length="441" mass="49670">MKPIFLAPKPNFPDHNSSNINETHLEINSKKPKFEIYKMETDANLSEHNTTNVDDQIFWNMINETNASLDIYLARNGSLLEVTSSYDGKRYVSDKPQTQTQNNFITPKDPVIKNYSKRIKPESGFQNLTEIEHTSSNPRTSVWMITTKAPGNKNSLDNKITTKNQKNLITTKASSSEKTSEKRKQVSDFATKSSNGIFTTKPSDSEHKKISTAPISDKNPKNMITTKPPVTKNISKKPKLEQTSKPDPNTGTFSSHTGSGSFNNYQQQTHWITTKAPVKSENSKERKSEHEWQTTASKGNHLQTSRPPLLKSINSERHEISTESYIAKENLGNYENVSAEFNTSDDSPEKNFINFLYENYTSPEPSLKLKDITNEPIQTNTELTQQNTHMPPMDATSSNEKHPKRSPLLMITEASILTEKNGENNLQMKIGAGTTLPETSK</sequence>
<dbReference type="KEGG" id="hro:HELRODRAFT_180759"/>
<keyword evidence="4" id="KW-1185">Reference proteome</keyword>
<gene>
    <name evidence="3" type="primary">20207837</name>
    <name evidence="2" type="ORF">HELRODRAFT_180759</name>
</gene>
<protein>
    <submittedName>
        <fullName evidence="2 3">Uncharacterized protein</fullName>
    </submittedName>
</protein>
<evidence type="ECO:0000256" key="1">
    <source>
        <dbReference type="SAM" id="MobiDB-lite"/>
    </source>
</evidence>
<dbReference type="AlphaFoldDB" id="T1FG88"/>
<organism evidence="3 4">
    <name type="scientific">Helobdella robusta</name>
    <name type="common">Californian leech</name>
    <dbReference type="NCBI Taxonomy" id="6412"/>
    <lineage>
        <taxon>Eukaryota</taxon>
        <taxon>Metazoa</taxon>
        <taxon>Spiralia</taxon>
        <taxon>Lophotrochozoa</taxon>
        <taxon>Annelida</taxon>
        <taxon>Clitellata</taxon>
        <taxon>Hirudinea</taxon>
        <taxon>Rhynchobdellida</taxon>
        <taxon>Glossiphoniidae</taxon>
        <taxon>Helobdella</taxon>
    </lineage>
</organism>
<feature type="compositionally biased region" description="Polar residues" evidence="1">
    <location>
        <begin position="188"/>
        <end position="202"/>
    </location>
</feature>
<dbReference type="EMBL" id="AMQM01007347">
    <property type="status" value="NOT_ANNOTATED_CDS"/>
    <property type="molecule type" value="Genomic_DNA"/>
</dbReference>
<evidence type="ECO:0000313" key="2">
    <source>
        <dbReference type="EMBL" id="ESN93665.1"/>
    </source>
</evidence>
<dbReference type="GeneID" id="20207837"/>
<feature type="compositionally biased region" description="Low complexity" evidence="1">
    <location>
        <begin position="249"/>
        <end position="264"/>
    </location>
</feature>
<dbReference type="CTD" id="20207837"/>
<feature type="compositionally biased region" description="Basic and acidic residues" evidence="1">
    <location>
        <begin position="281"/>
        <end position="292"/>
    </location>
</feature>
<dbReference type="RefSeq" id="XP_009028298.1">
    <property type="nucleotide sequence ID" value="XM_009030050.1"/>
</dbReference>
<evidence type="ECO:0000313" key="3">
    <source>
        <dbReference type="EnsemblMetazoa" id="HelroP180759"/>
    </source>
</evidence>
<reference evidence="4" key="1">
    <citation type="submission" date="2012-12" db="EMBL/GenBank/DDBJ databases">
        <authorList>
            <person name="Hellsten U."/>
            <person name="Grimwood J."/>
            <person name="Chapman J.A."/>
            <person name="Shapiro H."/>
            <person name="Aerts A."/>
            <person name="Otillar R.P."/>
            <person name="Terry A.Y."/>
            <person name="Boore J.L."/>
            <person name="Simakov O."/>
            <person name="Marletaz F."/>
            <person name="Cho S.-J."/>
            <person name="Edsinger-Gonzales E."/>
            <person name="Havlak P."/>
            <person name="Kuo D.-H."/>
            <person name="Larsson T."/>
            <person name="Lv J."/>
            <person name="Arendt D."/>
            <person name="Savage R."/>
            <person name="Osoegawa K."/>
            <person name="de Jong P."/>
            <person name="Lindberg D.R."/>
            <person name="Seaver E.C."/>
            <person name="Weisblat D.A."/>
            <person name="Putnam N.H."/>
            <person name="Grigoriev I.V."/>
            <person name="Rokhsar D.S."/>
        </authorList>
    </citation>
    <scope>NUCLEOTIDE SEQUENCE</scope>
</reference>
<dbReference type="Proteomes" id="UP000015101">
    <property type="component" value="Unassembled WGS sequence"/>
</dbReference>
<evidence type="ECO:0000313" key="4">
    <source>
        <dbReference type="Proteomes" id="UP000015101"/>
    </source>
</evidence>
<dbReference type="HOGENOM" id="CLU_621548_0_0_1"/>
<feature type="compositionally biased region" description="Polar residues" evidence="1">
    <location>
        <begin position="154"/>
        <end position="169"/>
    </location>
</feature>
<dbReference type="EMBL" id="KB097599">
    <property type="protein sequence ID" value="ESN93665.1"/>
    <property type="molecule type" value="Genomic_DNA"/>
</dbReference>
<accession>T1FG88</accession>
<reference evidence="3" key="3">
    <citation type="submission" date="2015-06" db="UniProtKB">
        <authorList>
            <consortium name="EnsemblMetazoa"/>
        </authorList>
    </citation>
    <scope>IDENTIFICATION</scope>
</reference>
<feature type="region of interest" description="Disordered" evidence="1">
    <location>
        <begin position="382"/>
        <end position="404"/>
    </location>
</feature>
<reference evidence="2 4" key="2">
    <citation type="journal article" date="2013" name="Nature">
        <title>Insights into bilaterian evolution from three spiralian genomes.</title>
        <authorList>
            <person name="Simakov O."/>
            <person name="Marletaz F."/>
            <person name="Cho S.J."/>
            <person name="Edsinger-Gonzales E."/>
            <person name="Havlak P."/>
            <person name="Hellsten U."/>
            <person name="Kuo D.H."/>
            <person name="Larsson T."/>
            <person name="Lv J."/>
            <person name="Arendt D."/>
            <person name="Savage R."/>
            <person name="Osoegawa K."/>
            <person name="de Jong P."/>
            <person name="Grimwood J."/>
            <person name="Chapman J.A."/>
            <person name="Shapiro H."/>
            <person name="Aerts A."/>
            <person name="Otillar R.P."/>
            <person name="Terry A.Y."/>
            <person name="Boore J.L."/>
            <person name="Grigoriev I.V."/>
            <person name="Lindberg D.R."/>
            <person name="Seaver E.C."/>
            <person name="Weisblat D.A."/>
            <person name="Putnam N.H."/>
            <person name="Rokhsar D.S."/>
        </authorList>
    </citation>
    <scope>NUCLEOTIDE SEQUENCE</scope>
</reference>
<feature type="region of interest" description="Disordered" evidence="1">
    <location>
        <begin position="154"/>
        <end position="307"/>
    </location>
</feature>
<feature type="compositionally biased region" description="Polar residues" evidence="1">
    <location>
        <begin position="293"/>
        <end position="306"/>
    </location>
</feature>